<dbReference type="InterPro" id="IPR015021">
    <property type="entry name" value="C11orf54_DUF1907"/>
</dbReference>
<sequence length="318" mass="34962">MQTQKIPLSPPTLEEIALVLQSPLAANHKHATVEVVPCPDLREAPFHLATQGLSGDEKISDVGGQPNLFPKPRLECKWSMIDIARAMEMDPHGGGLLGAGAGPYHVVGRNCELVPNISWNNGFDNVTNGTRYAQIKEGKPSVGQCPSVDCALMINLYGSRGDPGPVIKVTAKGRVGEERSITECIQKALAHAYGDRTVSVGGVFVVKKGKAYYHIMPDFPPEDELPWNNAKQVNDWLTFHEFEAPIVCLSVLHSADPEKKLGLRMEHTHCTSMEGKDVGGHYHGDIDGKIEYEGYFNVAQTLYRIEQPKTIIERDSRD</sequence>
<comment type="subunit">
    <text evidence="2">Monomer.</text>
</comment>
<evidence type="ECO:0000256" key="5">
    <source>
        <dbReference type="ARBA" id="ARBA00022833"/>
    </source>
</evidence>
<gene>
    <name evidence="8" type="ORF">BU23DRAFT_485761</name>
</gene>
<dbReference type="AlphaFoldDB" id="A0A6A5UUZ1"/>
<dbReference type="Proteomes" id="UP000800036">
    <property type="component" value="Unassembled WGS sequence"/>
</dbReference>
<evidence type="ECO:0000313" key="9">
    <source>
        <dbReference type="Proteomes" id="UP000800036"/>
    </source>
</evidence>
<dbReference type="SMART" id="SM01168">
    <property type="entry name" value="DUF1907"/>
    <property type="match status" value="1"/>
</dbReference>
<protein>
    <submittedName>
        <fullName evidence="8">DUF1907-domain-containing protein</fullName>
    </submittedName>
</protein>
<comment type="subcellular location">
    <subcellularLocation>
        <location evidence="1">Nucleus</location>
    </subcellularLocation>
</comment>
<dbReference type="GO" id="GO:0005634">
    <property type="term" value="C:nucleus"/>
    <property type="evidence" value="ECO:0007669"/>
    <property type="project" value="UniProtKB-SubCell"/>
</dbReference>
<keyword evidence="4" id="KW-0378">Hydrolase</keyword>
<evidence type="ECO:0000256" key="2">
    <source>
        <dbReference type="ARBA" id="ARBA00011245"/>
    </source>
</evidence>
<keyword evidence="9" id="KW-1185">Reference proteome</keyword>
<dbReference type="GO" id="GO:0008270">
    <property type="term" value="F:zinc ion binding"/>
    <property type="evidence" value="ECO:0007669"/>
    <property type="project" value="TreeGrafter"/>
</dbReference>
<evidence type="ECO:0000256" key="6">
    <source>
        <dbReference type="ARBA" id="ARBA00023242"/>
    </source>
</evidence>
<evidence type="ECO:0000259" key="7">
    <source>
        <dbReference type="SMART" id="SM01168"/>
    </source>
</evidence>
<dbReference type="GO" id="GO:0016788">
    <property type="term" value="F:hydrolase activity, acting on ester bonds"/>
    <property type="evidence" value="ECO:0007669"/>
    <property type="project" value="TreeGrafter"/>
</dbReference>
<name>A0A6A5UUZ1_9PLEO</name>
<evidence type="ECO:0000256" key="1">
    <source>
        <dbReference type="ARBA" id="ARBA00004123"/>
    </source>
</evidence>
<keyword evidence="3" id="KW-0479">Metal-binding</keyword>
<dbReference type="SUPFAM" id="SSF117856">
    <property type="entry name" value="AF0104/ALDC/Ptd012-like"/>
    <property type="match status" value="1"/>
</dbReference>
<evidence type="ECO:0000256" key="3">
    <source>
        <dbReference type="ARBA" id="ARBA00022723"/>
    </source>
</evidence>
<dbReference type="CDD" id="cd17298">
    <property type="entry name" value="DUF1907"/>
    <property type="match status" value="1"/>
</dbReference>
<dbReference type="Pfam" id="PF08925">
    <property type="entry name" value="DUF1907"/>
    <property type="match status" value="1"/>
</dbReference>
<dbReference type="EMBL" id="ML976742">
    <property type="protein sequence ID" value="KAF1966716.1"/>
    <property type="molecule type" value="Genomic_DNA"/>
</dbReference>
<dbReference type="PANTHER" id="PTHR13204:SF1">
    <property type="entry name" value="ESTER HYDROLASE C11ORF54"/>
    <property type="match status" value="1"/>
</dbReference>
<organism evidence="8 9">
    <name type="scientific">Bimuria novae-zelandiae CBS 107.79</name>
    <dbReference type="NCBI Taxonomy" id="1447943"/>
    <lineage>
        <taxon>Eukaryota</taxon>
        <taxon>Fungi</taxon>
        <taxon>Dikarya</taxon>
        <taxon>Ascomycota</taxon>
        <taxon>Pezizomycotina</taxon>
        <taxon>Dothideomycetes</taxon>
        <taxon>Pleosporomycetidae</taxon>
        <taxon>Pleosporales</taxon>
        <taxon>Massarineae</taxon>
        <taxon>Didymosphaeriaceae</taxon>
        <taxon>Bimuria</taxon>
    </lineage>
</organism>
<proteinExistence type="predicted"/>
<dbReference type="PANTHER" id="PTHR13204">
    <property type="entry name" value="PTD012 PROTEIN"/>
    <property type="match status" value="1"/>
</dbReference>
<accession>A0A6A5UUZ1</accession>
<dbReference type="OrthoDB" id="5119241at2759"/>
<evidence type="ECO:0000313" key="8">
    <source>
        <dbReference type="EMBL" id="KAF1966716.1"/>
    </source>
</evidence>
<evidence type="ECO:0000256" key="4">
    <source>
        <dbReference type="ARBA" id="ARBA00022801"/>
    </source>
</evidence>
<feature type="domain" description="DUF1907" evidence="7">
    <location>
        <begin position="19"/>
        <end position="305"/>
    </location>
</feature>
<keyword evidence="6" id="KW-0539">Nucleus</keyword>
<reference evidence="8" key="1">
    <citation type="journal article" date="2020" name="Stud. Mycol.">
        <title>101 Dothideomycetes genomes: a test case for predicting lifestyles and emergence of pathogens.</title>
        <authorList>
            <person name="Haridas S."/>
            <person name="Albert R."/>
            <person name="Binder M."/>
            <person name="Bloem J."/>
            <person name="Labutti K."/>
            <person name="Salamov A."/>
            <person name="Andreopoulos B."/>
            <person name="Baker S."/>
            <person name="Barry K."/>
            <person name="Bills G."/>
            <person name="Bluhm B."/>
            <person name="Cannon C."/>
            <person name="Castanera R."/>
            <person name="Culley D."/>
            <person name="Daum C."/>
            <person name="Ezra D."/>
            <person name="Gonzalez J."/>
            <person name="Henrissat B."/>
            <person name="Kuo A."/>
            <person name="Liang C."/>
            <person name="Lipzen A."/>
            <person name="Lutzoni F."/>
            <person name="Magnuson J."/>
            <person name="Mondo S."/>
            <person name="Nolan M."/>
            <person name="Ohm R."/>
            <person name="Pangilinan J."/>
            <person name="Park H.-J."/>
            <person name="Ramirez L."/>
            <person name="Alfaro M."/>
            <person name="Sun H."/>
            <person name="Tritt A."/>
            <person name="Yoshinaga Y."/>
            <person name="Zwiers L.-H."/>
            <person name="Turgeon B."/>
            <person name="Goodwin S."/>
            <person name="Spatafora J."/>
            <person name="Crous P."/>
            <person name="Grigoriev I."/>
        </authorList>
    </citation>
    <scope>NUCLEOTIDE SEQUENCE</scope>
    <source>
        <strain evidence="8">CBS 107.79</strain>
    </source>
</reference>
<keyword evidence="5" id="KW-0862">Zinc</keyword>